<dbReference type="InterPro" id="IPR010730">
    <property type="entry name" value="HET"/>
</dbReference>
<keyword evidence="3" id="KW-1185">Reference proteome</keyword>
<reference evidence="2" key="1">
    <citation type="journal article" date="2020" name="Stud. Mycol.">
        <title>101 Dothideomycetes genomes: a test case for predicting lifestyles and emergence of pathogens.</title>
        <authorList>
            <person name="Haridas S."/>
            <person name="Albert R."/>
            <person name="Binder M."/>
            <person name="Bloem J."/>
            <person name="Labutti K."/>
            <person name="Salamov A."/>
            <person name="Andreopoulos B."/>
            <person name="Baker S."/>
            <person name="Barry K."/>
            <person name="Bills G."/>
            <person name="Bluhm B."/>
            <person name="Cannon C."/>
            <person name="Castanera R."/>
            <person name="Culley D."/>
            <person name="Daum C."/>
            <person name="Ezra D."/>
            <person name="Gonzalez J."/>
            <person name="Henrissat B."/>
            <person name="Kuo A."/>
            <person name="Liang C."/>
            <person name="Lipzen A."/>
            <person name="Lutzoni F."/>
            <person name="Magnuson J."/>
            <person name="Mondo S."/>
            <person name="Nolan M."/>
            <person name="Ohm R."/>
            <person name="Pangilinan J."/>
            <person name="Park H.-J."/>
            <person name="Ramirez L."/>
            <person name="Alfaro M."/>
            <person name="Sun H."/>
            <person name="Tritt A."/>
            <person name="Yoshinaga Y."/>
            <person name="Zwiers L.-H."/>
            <person name="Turgeon B."/>
            <person name="Goodwin S."/>
            <person name="Spatafora J."/>
            <person name="Crous P."/>
            <person name="Grigoriev I."/>
        </authorList>
    </citation>
    <scope>NUCLEOTIDE SEQUENCE</scope>
    <source>
        <strain evidence="2">CBS 122367</strain>
    </source>
</reference>
<name>A0A6G1J4G7_9PLEO</name>
<organism evidence="2 3">
    <name type="scientific">Lentithecium fluviatile CBS 122367</name>
    <dbReference type="NCBI Taxonomy" id="1168545"/>
    <lineage>
        <taxon>Eukaryota</taxon>
        <taxon>Fungi</taxon>
        <taxon>Dikarya</taxon>
        <taxon>Ascomycota</taxon>
        <taxon>Pezizomycotina</taxon>
        <taxon>Dothideomycetes</taxon>
        <taxon>Pleosporomycetidae</taxon>
        <taxon>Pleosporales</taxon>
        <taxon>Massarineae</taxon>
        <taxon>Lentitheciaceae</taxon>
        <taxon>Lentithecium</taxon>
    </lineage>
</organism>
<dbReference type="InterPro" id="IPR052895">
    <property type="entry name" value="HetReg/Transcr_Mod"/>
</dbReference>
<feature type="non-terminal residue" evidence="2">
    <location>
        <position position="130"/>
    </location>
</feature>
<dbReference type="Pfam" id="PF06985">
    <property type="entry name" value="HET"/>
    <property type="match status" value="1"/>
</dbReference>
<evidence type="ECO:0000259" key="1">
    <source>
        <dbReference type="Pfam" id="PF06985"/>
    </source>
</evidence>
<sequence length="130" mass="15008">MDRRPWVKTPLDTESNCIRVLHLQKGTGEIPLTCHLEVVSLDADPYYEVLSYVWGNMKDTRPIIVDGVSINTTINLFDFLHCLRLPNDDRCIWADAICIDQLNEGEKSYQIGLMTKIYRQAKEAHIWFGP</sequence>
<evidence type="ECO:0000313" key="2">
    <source>
        <dbReference type="EMBL" id="KAF2685110.1"/>
    </source>
</evidence>
<dbReference type="OrthoDB" id="3553147at2759"/>
<feature type="domain" description="Heterokaryon incompatibility" evidence="1">
    <location>
        <begin position="47"/>
        <end position="129"/>
    </location>
</feature>
<dbReference type="Proteomes" id="UP000799291">
    <property type="component" value="Unassembled WGS sequence"/>
</dbReference>
<dbReference type="PANTHER" id="PTHR24148:SF64">
    <property type="entry name" value="HETEROKARYON INCOMPATIBILITY DOMAIN-CONTAINING PROTEIN"/>
    <property type="match status" value="1"/>
</dbReference>
<accession>A0A6G1J4G7</accession>
<dbReference type="EMBL" id="MU005579">
    <property type="protein sequence ID" value="KAF2685110.1"/>
    <property type="molecule type" value="Genomic_DNA"/>
</dbReference>
<protein>
    <submittedName>
        <fullName evidence="2">HET-domain-containing protein</fullName>
    </submittedName>
</protein>
<evidence type="ECO:0000313" key="3">
    <source>
        <dbReference type="Proteomes" id="UP000799291"/>
    </source>
</evidence>
<dbReference type="AlphaFoldDB" id="A0A6G1J4G7"/>
<gene>
    <name evidence="2" type="ORF">K458DRAFT_301054</name>
</gene>
<dbReference type="PANTHER" id="PTHR24148">
    <property type="entry name" value="ANKYRIN REPEAT DOMAIN-CONTAINING PROTEIN 39 HOMOLOG-RELATED"/>
    <property type="match status" value="1"/>
</dbReference>
<proteinExistence type="predicted"/>